<accession>A0AAW1S0R3</accession>
<dbReference type="InterPro" id="IPR027417">
    <property type="entry name" value="P-loop_NTPase"/>
</dbReference>
<dbReference type="GO" id="GO:0005524">
    <property type="term" value="F:ATP binding"/>
    <property type="evidence" value="ECO:0007669"/>
    <property type="project" value="InterPro"/>
</dbReference>
<dbReference type="GO" id="GO:0006950">
    <property type="term" value="P:response to stress"/>
    <property type="evidence" value="ECO:0007669"/>
    <property type="project" value="UniProtKB-ARBA"/>
</dbReference>
<name>A0AAW1S0R3_9CHLO</name>
<comment type="catalytic activity">
    <reaction evidence="4">
        <text>ATP + H2O = ADP + phosphate + H(+)</text>
        <dbReference type="Rhea" id="RHEA:13065"/>
        <dbReference type="ChEBI" id="CHEBI:15377"/>
        <dbReference type="ChEBI" id="CHEBI:15378"/>
        <dbReference type="ChEBI" id="CHEBI:30616"/>
        <dbReference type="ChEBI" id="CHEBI:43474"/>
        <dbReference type="ChEBI" id="CHEBI:456216"/>
    </reaction>
</comment>
<feature type="compositionally biased region" description="Basic and acidic residues" evidence="5">
    <location>
        <begin position="326"/>
        <end position="340"/>
    </location>
</feature>
<evidence type="ECO:0000256" key="5">
    <source>
        <dbReference type="SAM" id="MobiDB-lite"/>
    </source>
</evidence>
<evidence type="ECO:0000256" key="4">
    <source>
        <dbReference type="ARBA" id="ARBA00049360"/>
    </source>
</evidence>
<feature type="domain" description="AAA+ ATPase" evidence="6">
    <location>
        <begin position="246"/>
        <end position="395"/>
    </location>
</feature>
<dbReference type="InterPro" id="IPR003593">
    <property type="entry name" value="AAA+_ATPase"/>
</dbReference>
<dbReference type="Pfam" id="PF14363">
    <property type="entry name" value="AAA_assoc"/>
    <property type="match status" value="1"/>
</dbReference>
<evidence type="ECO:0000313" key="8">
    <source>
        <dbReference type="Proteomes" id="UP001438707"/>
    </source>
</evidence>
<proteinExistence type="inferred from homology"/>
<organism evidence="7 8">
    <name type="scientific">Apatococcus lobatus</name>
    <dbReference type="NCBI Taxonomy" id="904363"/>
    <lineage>
        <taxon>Eukaryota</taxon>
        <taxon>Viridiplantae</taxon>
        <taxon>Chlorophyta</taxon>
        <taxon>core chlorophytes</taxon>
        <taxon>Trebouxiophyceae</taxon>
        <taxon>Chlorellales</taxon>
        <taxon>Chlorellaceae</taxon>
        <taxon>Apatococcus</taxon>
    </lineage>
</organism>
<dbReference type="AlphaFoldDB" id="A0AAW1S0R3"/>
<dbReference type="EMBL" id="JALJOS010000004">
    <property type="protein sequence ID" value="KAK9839940.1"/>
    <property type="molecule type" value="Genomic_DNA"/>
</dbReference>
<dbReference type="InterPro" id="IPR003959">
    <property type="entry name" value="ATPase_AAA_core"/>
</dbReference>
<comment type="cofactor">
    <cofactor evidence="1">
        <name>Mg(2+)</name>
        <dbReference type="ChEBI" id="CHEBI:18420"/>
    </cofactor>
</comment>
<keyword evidence="8" id="KW-1185">Reference proteome</keyword>
<dbReference type="SMART" id="SM00382">
    <property type="entry name" value="AAA"/>
    <property type="match status" value="1"/>
</dbReference>
<dbReference type="Gene3D" id="3.40.50.300">
    <property type="entry name" value="P-loop containing nucleotide triphosphate hydrolases"/>
    <property type="match status" value="1"/>
</dbReference>
<comment type="caution">
    <text evidence="7">The sequence shown here is derived from an EMBL/GenBank/DDBJ whole genome shotgun (WGS) entry which is preliminary data.</text>
</comment>
<feature type="region of interest" description="Disordered" evidence="5">
    <location>
        <begin position="458"/>
        <end position="489"/>
    </location>
</feature>
<evidence type="ECO:0000256" key="1">
    <source>
        <dbReference type="ARBA" id="ARBA00001946"/>
    </source>
</evidence>
<protein>
    <recommendedName>
        <fullName evidence="6">AAA+ ATPase domain-containing protein</fullName>
    </recommendedName>
</protein>
<evidence type="ECO:0000313" key="7">
    <source>
        <dbReference type="EMBL" id="KAK9839940.1"/>
    </source>
</evidence>
<dbReference type="Pfam" id="PF00004">
    <property type="entry name" value="AAA"/>
    <property type="match status" value="1"/>
</dbReference>
<dbReference type="PANTHER" id="PTHR23070">
    <property type="entry name" value="BCS1 AAA-TYPE ATPASE"/>
    <property type="match status" value="1"/>
</dbReference>
<evidence type="ECO:0000259" key="6">
    <source>
        <dbReference type="SMART" id="SM00382"/>
    </source>
</evidence>
<dbReference type="Pfam" id="PF25568">
    <property type="entry name" value="AAA_lid_At3g28540"/>
    <property type="match status" value="1"/>
</dbReference>
<keyword evidence="3" id="KW-0460">Magnesium</keyword>
<dbReference type="GO" id="GO:0016887">
    <property type="term" value="F:ATP hydrolysis activity"/>
    <property type="evidence" value="ECO:0007669"/>
    <property type="project" value="InterPro"/>
</dbReference>
<dbReference type="InterPro" id="IPR058017">
    <property type="entry name" value="At3g28540-like_C"/>
</dbReference>
<evidence type="ECO:0000256" key="2">
    <source>
        <dbReference type="ARBA" id="ARBA00007448"/>
    </source>
</evidence>
<evidence type="ECO:0000256" key="3">
    <source>
        <dbReference type="ARBA" id="ARBA00022842"/>
    </source>
</evidence>
<dbReference type="Proteomes" id="UP001438707">
    <property type="component" value="Unassembled WGS sequence"/>
</dbReference>
<comment type="similarity">
    <text evidence="2">Belongs to the AAA ATPase family. BCS1 subfamily.</text>
</comment>
<gene>
    <name evidence="7" type="ORF">WJX74_000771</name>
</gene>
<dbReference type="InterPro" id="IPR050747">
    <property type="entry name" value="Mitochondrial_chaperone_BCS1"/>
</dbReference>
<dbReference type="InterPro" id="IPR025753">
    <property type="entry name" value="AAA_N_dom"/>
</dbReference>
<dbReference type="SUPFAM" id="SSF52540">
    <property type="entry name" value="P-loop containing nucleoside triphosphate hydrolases"/>
    <property type="match status" value="1"/>
</dbReference>
<reference evidence="7 8" key="1">
    <citation type="journal article" date="2024" name="Nat. Commun.">
        <title>Phylogenomics reveals the evolutionary origins of lichenization in chlorophyte algae.</title>
        <authorList>
            <person name="Puginier C."/>
            <person name="Libourel C."/>
            <person name="Otte J."/>
            <person name="Skaloud P."/>
            <person name="Haon M."/>
            <person name="Grisel S."/>
            <person name="Petersen M."/>
            <person name="Berrin J.G."/>
            <person name="Delaux P.M."/>
            <person name="Dal Grande F."/>
            <person name="Keller J."/>
        </authorList>
    </citation>
    <scope>NUCLEOTIDE SEQUENCE [LARGE SCALE GENOMIC DNA]</scope>
    <source>
        <strain evidence="7 8">SAG 2145</strain>
    </source>
</reference>
<feature type="region of interest" description="Disordered" evidence="5">
    <location>
        <begin position="313"/>
        <end position="341"/>
    </location>
</feature>
<sequence length="489" mass="54212">MLPLFLGNKDGRNESSFWALLTTVLAILAVARTALPTEWLRFFRRLGARLFAYLDPYSTYTFHEFAGSSPDQNYERVKTYLSGRGVQDARRVLVSQPKNASSPVYALADNEAFIDDFEGVKFHWVHFVNQRSGTIVAVDSSVVEETRSFQLKVLAKHQHIVQKYVGHIIKRAAELEQLNRELLIYNYSAMGGWRGGKGRLWDSQPFKHPATFDTLALDHQLKAQVVNRLEAFRKNAAFYTRTGRAHKMGFFLFGPPGCGKTSFVAAVANHLHYDVYDLDLSTVRDNSSLRGLLTQIGDKAVVVVEDIDTVELPDRRSAASTPPEGRMGRDKRGGGDDEGRSTLTLGGVLNFADGLRSSSGSERIFIFTTNHPERLDPALIRPGRMDMHIQLTYCGMDGLRDLCRTYLGTTQHAAFAEIEQLLASSDGKLTPAQAAGILEAHADDPDAGLQALIRRLSQPSNGRLSEASHLHKTPTAAAHEGTLLERSSQ</sequence>